<feature type="compositionally biased region" description="Low complexity" evidence="1">
    <location>
        <begin position="128"/>
        <end position="161"/>
    </location>
</feature>
<dbReference type="PROSITE" id="PS51318">
    <property type="entry name" value="TAT"/>
    <property type="match status" value="1"/>
</dbReference>
<dbReference type="RefSeq" id="WP_207550231.1">
    <property type="nucleotide sequence ID" value="NZ_FAOZ01000001.1"/>
</dbReference>
<dbReference type="AlphaFoldDB" id="A0A0S4QE13"/>
<keyword evidence="2" id="KW-0732">Signal</keyword>
<accession>A0A0S4QE13</accession>
<dbReference type="InterPro" id="IPR006311">
    <property type="entry name" value="TAT_signal"/>
</dbReference>
<evidence type="ECO:0000313" key="4">
    <source>
        <dbReference type="Proteomes" id="UP000198802"/>
    </source>
</evidence>
<feature type="region of interest" description="Disordered" evidence="1">
    <location>
        <begin position="292"/>
        <end position="335"/>
    </location>
</feature>
<sequence length="335" mass="36831">MASRIGRRTAILATSGLVSVAVTLGAGAGVAQAAPYGGEHHGKQQVKKERVAVSYERVLWFDHKDKKEHKKKDHHGKDEKDHKKKWPGYDDEAVDPTGDEPGTGFEGPGGDEGWGGFDDSALLPPPGGFDDPAAPVVDPTAAVVDPAAPVVDPTAVDGPVAGEEALAGPYDRKHHKKKHDNVSKRKDAISYERVLWFENEKKKHHKKHDKKEYGEESYGDDSYGDDDPYHGGDSYGDDSYGDPGDWGTPGAVEEPVAYSPRPGGDYKHHEKKNLVKKKIRITFEKVLWFEKKHDKKKHHEKYDKPGKDDYQWGDYGDYGDSVDGPSETSALVGGL</sequence>
<reference evidence="4" key="1">
    <citation type="submission" date="2015-11" db="EMBL/GenBank/DDBJ databases">
        <authorList>
            <person name="Varghese N."/>
        </authorList>
    </citation>
    <scope>NUCLEOTIDE SEQUENCE [LARGE SCALE GENOMIC DNA]</scope>
    <source>
        <strain evidence="4">DSM 45899</strain>
    </source>
</reference>
<dbReference type="EMBL" id="FAOZ01000001">
    <property type="protein sequence ID" value="CUU53765.1"/>
    <property type="molecule type" value="Genomic_DNA"/>
</dbReference>
<name>A0A0S4QE13_9ACTN</name>
<evidence type="ECO:0000313" key="3">
    <source>
        <dbReference type="EMBL" id="CUU53765.1"/>
    </source>
</evidence>
<feature type="compositionally biased region" description="Acidic residues" evidence="1">
    <location>
        <begin position="215"/>
        <end position="226"/>
    </location>
</feature>
<protein>
    <submittedName>
        <fullName evidence="3">Uncharacterized protein</fullName>
    </submittedName>
</protein>
<organism evidence="3 4">
    <name type="scientific">Parafrankia irregularis</name>
    <dbReference type="NCBI Taxonomy" id="795642"/>
    <lineage>
        <taxon>Bacteria</taxon>
        <taxon>Bacillati</taxon>
        <taxon>Actinomycetota</taxon>
        <taxon>Actinomycetes</taxon>
        <taxon>Frankiales</taxon>
        <taxon>Frankiaceae</taxon>
        <taxon>Parafrankia</taxon>
    </lineage>
</organism>
<feature type="signal peptide" evidence="2">
    <location>
        <begin position="1"/>
        <end position="33"/>
    </location>
</feature>
<feature type="compositionally biased region" description="Acidic residues" evidence="1">
    <location>
        <begin position="89"/>
        <end position="98"/>
    </location>
</feature>
<feature type="compositionally biased region" description="Gly residues" evidence="1">
    <location>
        <begin position="104"/>
        <end position="116"/>
    </location>
</feature>
<feature type="region of interest" description="Disordered" evidence="1">
    <location>
        <begin position="200"/>
        <end position="271"/>
    </location>
</feature>
<evidence type="ECO:0000256" key="1">
    <source>
        <dbReference type="SAM" id="MobiDB-lite"/>
    </source>
</evidence>
<feature type="compositionally biased region" description="Basic and acidic residues" evidence="1">
    <location>
        <begin position="300"/>
        <end position="310"/>
    </location>
</feature>
<feature type="chain" id="PRO_5006626240" evidence="2">
    <location>
        <begin position="34"/>
        <end position="335"/>
    </location>
</feature>
<gene>
    <name evidence="3" type="ORF">Ga0074812_101263</name>
</gene>
<feature type="compositionally biased region" description="Low complexity" evidence="1">
    <location>
        <begin position="312"/>
        <end position="324"/>
    </location>
</feature>
<keyword evidence="4" id="KW-1185">Reference proteome</keyword>
<proteinExistence type="predicted"/>
<feature type="region of interest" description="Disordered" evidence="1">
    <location>
        <begin position="66"/>
        <end position="185"/>
    </location>
</feature>
<evidence type="ECO:0000256" key="2">
    <source>
        <dbReference type="SAM" id="SignalP"/>
    </source>
</evidence>
<dbReference type="Proteomes" id="UP000198802">
    <property type="component" value="Unassembled WGS sequence"/>
</dbReference>